<dbReference type="GeneID" id="102809897"/>
<organism evidence="9 10">
    <name type="scientific">Saccoglossus kowalevskii</name>
    <name type="common">Acorn worm</name>
    <dbReference type="NCBI Taxonomy" id="10224"/>
    <lineage>
        <taxon>Eukaryota</taxon>
        <taxon>Metazoa</taxon>
        <taxon>Hemichordata</taxon>
        <taxon>Enteropneusta</taxon>
        <taxon>Harrimaniidae</taxon>
        <taxon>Saccoglossus</taxon>
    </lineage>
</organism>
<keyword evidence="2" id="KW-0677">Repeat</keyword>
<dbReference type="Proteomes" id="UP000694865">
    <property type="component" value="Unplaced"/>
</dbReference>
<evidence type="ECO:0000256" key="2">
    <source>
        <dbReference type="ARBA" id="ARBA00022737"/>
    </source>
</evidence>
<dbReference type="InterPro" id="IPR051277">
    <property type="entry name" value="SEZ6_CSMD_C4BPB_Regulators"/>
</dbReference>
<evidence type="ECO:0000256" key="4">
    <source>
        <dbReference type="PROSITE-ProRule" id="PRU00076"/>
    </source>
</evidence>
<dbReference type="SMART" id="SM00181">
    <property type="entry name" value="EGF"/>
    <property type="match status" value="1"/>
</dbReference>
<keyword evidence="4" id="KW-0245">EGF-like domain</keyword>
<dbReference type="InterPro" id="IPR001881">
    <property type="entry name" value="EGF-like_Ca-bd_dom"/>
</dbReference>
<dbReference type="SUPFAM" id="SSF57535">
    <property type="entry name" value="Complement control module/SCR domain"/>
    <property type="match status" value="4"/>
</dbReference>
<dbReference type="SMART" id="SM00179">
    <property type="entry name" value="EGF_CA"/>
    <property type="match status" value="1"/>
</dbReference>
<dbReference type="PROSITE" id="PS50026">
    <property type="entry name" value="EGF_3"/>
    <property type="match status" value="1"/>
</dbReference>
<keyword evidence="3 5" id="KW-1015">Disulfide bond</keyword>
<evidence type="ECO:0000256" key="3">
    <source>
        <dbReference type="ARBA" id="ARBA00023157"/>
    </source>
</evidence>
<dbReference type="InterPro" id="IPR000742">
    <property type="entry name" value="EGF"/>
</dbReference>
<keyword evidence="9" id="KW-1185">Reference proteome</keyword>
<dbReference type="Pfam" id="PF00084">
    <property type="entry name" value="Sushi"/>
    <property type="match status" value="4"/>
</dbReference>
<evidence type="ECO:0000259" key="8">
    <source>
        <dbReference type="PROSITE" id="PS50923"/>
    </source>
</evidence>
<dbReference type="InterPro" id="IPR018097">
    <property type="entry name" value="EGF_Ca-bd_CS"/>
</dbReference>
<evidence type="ECO:0000256" key="6">
    <source>
        <dbReference type="SAM" id="SignalP"/>
    </source>
</evidence>
<feature type="disulfide bond" evidence="5">
    <location>
        <begin position="152"/>
        <end position="179"/>
    </location>
</feature>
<keyword evidence="1 6" id="KW-0732">Signal</keyword>
<dbReference type="PROSITE" id="PS00010">
    <property type="entry name" value="ASX_HYDROXYL"/>
    <property type="match status" value="1"/>
</dbReference>
<dbReference type="PANTHER" id="PTHR45656:SF4">
    <property type="entry name" value="PROTEIN CBR-CLEC-78"/>
    <property type="match status" value="1"/>
</dbReference>
<evidence type="ECO:0000259" key="7">
    <source>
        <dbReference type="PROSITE" id="PS50026"/>
    </source>
</evidence>
<comment type="caution">
    <text evidence="4">Lacks conserved residue(s) required for the propagation of feature annotation.</text>
</comment>
<evidence type="ECO:0000256" key="5">
    <source>
        <dbReference type="PROSITE-ProRule" id="PRU00302"/>
    </source>
</evidence>
<evidence type="ECO:0000313" key="10">
    <source>
        <dbReference type="RefSeq" id="XP_006824660.1"/>
    </source>
</evidence>
<feature type="non-terminal residue" evidence="10">
    <location>
        <position position="296"/>
    </location>
</feature>
<feature type="domain" description="Sushi" evidence="8">
    <location>
        <begin position="235"/>
        <end position="296"/>
    </location>
</feature>
<dbReference type="InterPro" id="IPR035976">
    <property type="entry name" value="Sushi/SCR/CCP_sf"/>
</dbReference>
<name>A0ABM0MXB9_SACKO</name>
<protein>
    <submittedName>
        <fullName evidence="10">Sushi, von Willebrand factor type A, EGF and pentraxin domain-containing protein 1-like</fullName>
    </submittedName>
</protein>
<evidence type="ECO:0000256" key="1">
    <source>
        <dbReference type="ARBA" id="ARBA00022729"/>
    </source>
</evidence>
<feature type="domain" description="Sushi" evidence="8">
    <location>
        <begin position="26"/>
        <end position="84"/>
    </location>
</feature>
<dbReference type="CDD" id="cd00054">
    <property type="entry name" value="EGF_CA"/>
    <property type="match status" value="1"/>
</dbReference>
<dbReference type="SUPFAM" id="SSF57196">
    <property type="entry name" value="EGF/Laminin"/>
    <property type="match status" value="1"/>
</dbReference>
<reference evidence="10" key="1">
    <citation type="submission" date="2025-08" db="UniProtKB">
        <authorList>
            <consortium name="RefSeq"/>
        </authorList>
    </citation>
    <scope>IDENTIFICATION</scope>
    <source>
        <tissue evidence="10">Testes</tissue>
    </source>
</reference>
<accession>A0ABM0MXB9</accession>
<dbReference type="RefSeq" id="XP_006824660.1">
    <property type="nucleotide sequence ID" value="XM_006824597.1"/>
</dbReference>
<feature type="domain" description="EGF-like" evidence="7">
    <location>
        <begin position="84"/>
        <end position="121"/>
    </location>
</feature>
<feature type="chain" id="PRO_5045709815" evidence="6">
    <location>
        <begin position="27"/>
        <end position="296"/>
    </location>
</feature>
<feature type="disulfide bond" evidence="5">
    <location>
        <begin position="268"/>
        <end position="295"/>
    </location>
</feature>
<dbReference type="PROSITE" id="PS50923">
    <property type="entry name" value="SUSHI"/>
    <property type="match status" value="3"/>
</dbReference>
<dbReference type="Gene3D" id="2.10.70.10">
    <property type="entry name" value="Complement Module, domain 1"/>
    <property type="match status" value="3"/>
</dbReference>
<dbReference type="InterPro" id="IPR000436">
    <property type="entry name" value="Sushi_SCR_CCP_dom"/>
</dbReference>
<dbReference type="SMART" id="SM00032">
    <property type="entry name" value="CCP"/>
    <property type="match status" value="4"/>
</dbReference>
<proteinExistence type="predicted"/>
<sequence length="296" mass="30743">MAVSLNWLYLWTSFVVIFICLHHVKGQCTGFPSDESTQSTSCSDALNDTSVCTYTCLDGYEASTSLTSTCNGTSWTVDPVTCSDINECSNNICQNGGTCSNSAGSYSCDCAGIGYTGDVCETAVNCGTITNPAHGGSTCTGTTYNTVCTFNCNTGYTSSGTDSSTCQANGQWSAHDFTCAAVNCGTITDPLHGGSTCTGTTYNTVCTLNCNTGYTSSGTDSSTCQANGQWSDHDFTCAAVNCGTITNPAHGGSTCTETTYNTVCTFYCNTGYTSSGTDSSICQANGQWSDHDFTCA</sequence>
<dbReference type="InterPro" id="IPR000152">
    <property type="entry name" value="EGF-type_Asp/Asn_hydroxyl_site"/>
</dbReference>
<dbReference type="Gene3D" id="2.10.25.10">
    <property type="entry name" value="Laminin"/>
    <property type="match status" value="1"/>
</dbReference>
<dbReference type="PANTHER" id="PTHR45656">
    <property type="entry name" value="PROTEIN CBR-CLEC-78"/>
    <property type="match status" value="1"/>
</dbReference>
<dbReference type="CDD" id="cd00033">
    <property type="entry name" value="CCP"/>
    <property type="match status" value="3"/>
</dbReference>
<feature type="domain" description="Sushi" evidence="8">
    <location>
        <begin position="124"/>
        <end position="181"/>
    </location>
</feature>
<dbReference type="PROSITE" id="PS01187">
    <property type="entry name" value="EGF_CA"/>
    <property type="match status" value="1"/>
</dbReference>
<evidence type="ECO:0000313" key="9">
    <source>
        <dbReference type="Proteomes" id="UP000694865"/>
    </source>
</evidence>
<keyword evidence="5" id="KW-0768">Sushi</keyword>
<feature type="signal peptide" evidence="6">
    <location>
        <begin position="1"/>
        <end position="26"/>
    </location>
</feature>
<gene>
    <name evidence="10" type="primary">LOC102809897</name>
</gene>